<keyword evidence="1" id="KW-0732">Signal</keyword>
<sequence>MKKIILSFALSLALLFPTVALGAGTYKVVSGDTFVKIAAKNQVSITELIKANPQIKNPSLIKPGQTIYIPAKASETPAGVDAQVVKLVNQERAKYKLPALKSDSALARVSRFKSEDMRNKNYFSHTSPTYGSPFQMMKSFGISYRYAGENIAVGQTSAQAVMAAWMKSPGHKANILSKNFTYIGVGYAKGGSYGHYWTQQFISK</sequence>
<dbReference type="InterPro" id="IPR036779">
    <property type="entry name" value="LysM_dom_sf"/>
</dbReference>
<dbReference type="InterPro" id="IPR018392">
    <property type="entry name" value="LysM"/>
</dbReference>
<dbReference type="Gene3D" id="3.10.350.10">
    <property type="entry name" value="LysM domain"/>
    <property type="match status" value="1"/>
</dbReference>
<gene>
    <name evidence="3" type="ORF">D0469_11390</name>
</gene>
<dbReference type="InterPro" id="IPR035940">
    <property type="entry name" value="CAP_sf"/>
</dbReference>
<dbReference type="InterPro" id="IPR014258">
    <property type="entry name" value="CAP_domain_YkwD-like"/>
</dbReference>
<dbReference type="NCBIfam" id="TIGR02909">
    <property type="entry name" value="spore_YkwD"/>
    <property type="match status" value="1"/>
</dbReference>
<evidence type="ECO:0000313" key="4">
    <source>
        <dbReference type="Proteomes" id="UP000264541"/>
    </source>
</evidence>
<dbReference type="OrthoDB" id="9783944at2"/>
<dbReference type="Pfam" id="PF00188">
    <property type="entry name" value="CAP"/>
    <property type="match status" value="1"/>
</dbReference>
<dbReference type="PANTHER" id="PTHR31157:SF1">
    <property type="entry name" value="SCP DOMAIN-CONTAINING PROTEIN"/>
    <property type="match status" value="1"/>
</dbReference>
<protein>
    <submittedName>
        <fullName evidence="3">LysM peptidoglycan-binding domain-containing protein</fullName>
    </submittedName>
</protein>
<accession>A0A372LP35</accession>
<dbReference type="InterPro" id="IPR014044">
    <property type="entry name" value="CAP_dom"/>
</dbReference>
<dbReference type="Pfam" id="PF01476">
    <property type="entry name" value="LysM"/>
    <property type="match status" value="1"/>
</dbReference>
<dbReference type="SMART" id="SM00257">
    <property type="entry name" value="LysM"/>
    <property type="match status" value="1"/>
</dbReference>
<feature type="chain" id="PRO_5016638891" evidence="1">
    <location>
        <begin position="23"/>
        <end position="204"/>
    </location>
</feature>
<dbReference type="CDD" id="cd05379">
    <property type="entry name" value="CAP_bacterial"/>
    <property type="match status" value="1"/>
</dbReference>
<evidence type="ECO:0000313" key="3">
    <source>
        <dbReference type="EMBL" id="RFU68733.1"/>
    </source>
</evidence>
<dbReference type="PROSITE" id="PS51782">
    <property type="entry name" value="LYSM"/>
    <property type="match status" value="1"/>
</dbReference>
<name>A0A372LP35_9BACI</name>
<feature type="signal peptide" evidence="1">
    <location>
        <begin position="1"/>
        <end position="22"/>
    </location>
</feature>
<dbReference type="Proteomes" id="UP000264541">
    <property type="component" value="Unassembled WGS sequence"/>
</dbReference>
<evidence type="ECO:0000259" key="2">
    <source>
        <dbReference type="PROSITE" id="PS51782"/>
    </source>
</evidence>
<reference evidence="3 4" key="1">
    <citation type="submission" date="2018-08" db="EMBL/GenBank/DDBJ databases">
        <title>Bacillus chawlae sp. nov., Bacillus glennii sp. nov., and Bacillus saganii sp. nov. Isolated from the Vehicle Assembly Building at Kennedy Space Center where the Viking Spacecraft were Assembled.</title>
        <authorList>
            <person name="Seuylemezian A."/>
            <person name="Vaishampayan P."/>
        </authorList>
    </citation>
    <scope>NUCLEOTIDE SEQUENCE [LARGE SCALE GENOMIC DNA]</scope>
    <source>
        <strain evidence="3 4">V47-23a</strain>
    </source>
</reference>
<dbReference type="SUPFAM" id="SSF54106">
    <property type="entry name" value="LysM domain"/>
    <property type="match status" value="1"/>
</dbReference>
<dbReference type="Gene3D" id="3.40.33.10">
    <property type="entry name" value="CAP"/>
    <property type="match status" value="1"/>
</dbReference>
<comment type="caution">
    <text evidence="3">The sequence shown here is derived from an EMBL/GenBank/DDBJ whole genome shotgun (WGS) entry which is preliminary data.</text>
</comment>
<organism evidence="3 4">
    <name type="scientific">Peribacillus saganii</name>
    <dbReference type="NCBI Taxonomy" id="2303992"/>
    <lineage>
        <taxon>Bacteria</taxon>
        <taxon>Bacillati</taxon>
        <taxon>Bacillota</taxon>
        <taxon>Bacilli</taxon>
        <taxon>Bacillales</taxon>
        <taxon>Bacillaceae</taxon>
        <taxon>Peribacillus</taxon>
    </lineage>
</organism>
<dbReference type="AlphaFoldDB" id="A0A372LP35"/>
<dbReference type="CDD" id="cd00118">
    <property type="entry name" value="LysM"/>
    <property type="match status" value="1"/>
</dbReference>
<dbReference type="SUPFAM" id="SSF55797">
    <property type="entry name" value="PR-1-like"/>
    <property type="match status" value="1"/>
</dbReference>
<feature type="domain" description="LysM" evidence="2">
    <location>
        <begin position="24"/>
        <end position="69"/>
    </location>
</feature>
<evidence type="ECO:0000256" key="1">
    <source>
        <dbReference type="SAM" id="SignalP"/>
    </source>
</evidence>
<dbReference type="PANTHER" id="PTHR31157">
    <property type="entry name" value="SCP DOMAIN-CONTAINING PROTEIN"/>
    <property type="match status" value="1"/>
</dbReference>
<keyword evidence="4" id="KW-1185">Reference proteome</keyword>
<dbReference type="RefSeq" id="WP_117326873.1">
    <property type="nucleotide sequence ID" value="NZ_QVTE01000031.1"/>
</dbReference>
<dbReference type="EMBL" id="QVTE01000031">
    <property type="protein sequence ID" value="RFU68733.1"/>
    <property type="molecule type" value="Genomic_DNA"/>
</dbReference>
<proteinExistence type="predicted"/>